<dbReference type="GO" id="GO:0044550">
    <property type="term" value="P:secondary metabolite biosynthetic process"/>
    <property type="evidence" value="ECO:0007669"/>
    <property type="project" value="TreeGrafter"/>
</dbReference>
<organism evidence="5 6">
    <name type="scientific">Streptomyces venezuelae</name>
    <dbReference type="NCBI Taxonomy" id="54571"/>
    <lineage>
        <taxon>Bacteria</taxon>
        <taxon>Bacillati</taxon>
        <taxon>Actinomycetota</taxon>
        <taxon>Actinomycetes</taxon>
        <taxon>Kitasatosporales</taxon>
        <taxon>Streptomycetaceae</taxon>
        <taxon>Streptomyces</taxon>
    </lineage>
</organism>
<dbReference type="Gene3D" id="3.40.50.12780">
    <property type="entry name" value="N-terminal domain of ligase-like"/>
    <property type="match status" value="1"/>
</dbReference>
<keyword evidence="2" id="KW-0597">Phosphoprotein</keyword>
<dbReference type="GO" id="GO:0031177">
    <property type="term" value="F:phosphopantetheine binding"/>
    <property type="evidence" value="ECO:0007669"/>
    <property type="project" value="InterPro"/>
</dbReference>
<gene>
    <name evidence="5" type="ORF">DEJ48_02525</name>
</gene>
<evidence type="ECO:0000256" key="2">
    <source>
        <dbReference type="ARBA" id="ARBA00022553"/>
    </source>
</evidence>
<evidence type="ECO:0000313" key="5">
    <source>
        <dbReference type="EMBL" id="QES32430.1"/>
    </source>
</evidence>
<dbReference type="InterPro" id="IPR036736">
    <property type="entry name" value="ACP-like_sf"/>
</dbReference>
<dbReference type="Proteomes" id="UP000322927">
    <property type="component" value="Chromosome"/>
</dbReference>
<dbReference type="InterPro" id="IPR009081">
    <property type="entry name" value="PP-bd_ACP"/>
</dbReference>
<dbReference type="CDD" id="cd05930">
    <property type="entry name" value="A_NRPS"/>
    <property type="match status" value="1"/>
</dbReference>
<proteinExistence type="predicted"/>
<dbReference type="SMART" id="SM00823">
    <property type="entry name" value="PKS_PP"/>
    <property type="match status" value="1"/>
</dbReference>
<dbReference type="Pfam" id="PF13193">
    <property type="entry name" value="AMP-binding_C"/>
    <property type="match status" value="1"/>
</dbReference>
<dbReference type="RefSeq" id="WP_150214058.1">
    <property type="nucleotide sequence ID" value="NZ_CP029192.1"/>
</dbReference>
<evidence type="ECO:0000256" key="3">
    <source>
        <dbReference type="SAM" id="MobiDB-lite"/>
    </source>
</evidence>
<dbReference type="PRINTS" id="PR00154">
    <property type="entry name" value="AMPBINDING"/>
</dbReference>
<dbReference type="FunFam" id="3.40.50.980:FF:000001">
    <property type="entry name" value="Non-ribosomal peptide synthetase"/>
    <property type="match status" value="1"/>
</dbReference>
<dbReference type="SUPFAM" id="SSF47336">
    <property type="entry name" value="ACP-like"/>
    <property type="match status" value="1"/>
</dbReference>
<keyword evidence="1" id="KW-0596">Phosphopantetheine</keyword>
<dbReference type="OrthoDB" id="2472181at2"/>
<feature type="region of interest" description="Disordered" evidence="3">
    <location>
        <begin position="127"/>
        <end position="147"/>
    </location>
</feature>
<dbReference type="Pfam" id="PF00550">
    <property type="entry name" value="PP-binding"/>
    <property type="match status" value="1"/>
</dbReference>
<dbReference type="PANTHER" id="PTHR45527:SF1">
    <property type="entry name" value="FATTY ACID SYNTHASE"/>
    <property type="match status" value="1"/>
</dbReference>
<dbReference type="PROSITE" id="PS50075">
    <property type="entry name" value="CARRIER"/>
    <property type="match status" value="1"/>
</dbReference>
<dbReference type="Pfam" id="PF00501">
    <property type="entry name" value="AMP-binding"/>
    <property type="match status" value="1"/>
</dbReference>
<dbReference type="GO" id="GO:0005737">
    <property type="term" value="C:cytoplasm"/>
    <property type="evidence" value="ECO:0007669"/>
    <property type="project" value="TreeGrafter"/>
</dbReference>
<dbReference type="InterPro" id="IPR020806">
    <property type="entry name" value="PKS_PP-bd"/>
</dbReference>
<dbReference type="PANTHER" id="PTHR45527">
    <property type="entry name" value="NONRIBOSOMAL PEPTIDE SYNTHETASE"/>
    <property type="match status" value="1"/>
</dbReference>
<dbReference type="InterPro" id="IPR020459">
    <property type="entry name" value="AMP-binding"/>
</dbReference>
<dbReference type="InterPro" id="IPR010071">
    <property type="entry name" value="AA_adenyl_dom"/>
</dbReference>
<dbReference type="EMBL" id="CP029192">
    <property type="protein sequence ID" value="QES32430.1"/>
    <property type="molecule type" value="Genomic_DNA"/>
</dbReference>
<dbReference type="NCBIfam" id="TIGR01733">
    <property type="entry name" value="AA-adenyl-dom"/>
    <property type="match status" value="1"/>
</dbReference>
<sequence>MNADVRSARDDAPKLIPSLLEQHARVTPHAPATEDAQRALTYAELAAEAEHMAARLVEAGVFPGDRVGVMMRHSVDLLVAILGVLRAGAAYVPIDPDYPDQRKSFLAEDSGIKILLVDAAHEGPTSLPVTTLAPDRGRSAPRPGAPAAAPDDLACVIYTSGSTGAPKGVMITHLGLANLAAAASAEFGMGPRDRYLMLAAAAFSASLEELFPPLVQGGTSVFPADRVALSPVEALLDFLTAHDVTLLEMQTAHWHLLVHHLVDTGGALPPSLRTVVMGGDRVMPEAVQQWNRFRLPLVHVYGPTETTATASYWSVPPGQTPKDGVLSIGDAIDGTRMYVVDERLELVPADTEGELLIGGDSLARGYLGRPDVTAAKFVADRYSGIPGARLYRTGDRVRRLPDGRLQFLGRGDQQVKVRGYRVEPGEIEAALDRHPAVRQALVTTGRDTSGEQRLIGYVTADPDKVSAGELRSFLADELPTHLIPSALIRLDEFPLTTHRKIDHAMLPQPPKRRPDLPTEFVPPTGDIERRIGATAAELLGLDEIGVLDNLLDLGGDSLFMLRLISWIRKHLGISLGPREVFGAYTVRGVAALAGATADVTAVGKPGSGR</sequence>
<evidence type="ECO:0000259" key="4">
    <source>
        <dbReference type="PROSITE" id="PS50075"/>
    </source>
</evidence>
<dbReference type="SUPFAM" id="SSF56801">
    <property type="entry name" value="Acetyl-CoA synthetase-like"/>
    <property type="match status" value="1"/>
</dbReference>
<dbReference type="Gene3D" id="1.10.1200.10">
    <property type="entry name" value="ACP-like"/>
    <property type="match status" value="1"/>
</dbReference>
<dbReference type="PROSITE" id="PS00455">
    <property type="entry name" value="AMP_BINDING"/>
    <property type="match status" value="1"/>
</dbReference>
<dbReference type="InterPro" id="IPR000873">
    <property type="entry name" value="AMP-dep_synth/lig_dom"/>
</dbReference>
<dbReference type="InterPro" id="IPR025110">
    <property type="entry name" value="AMP-bd_C"/>
</dbReference>
<reference evidence="5 6" key="1">
    <citation type="submission" date="2018-05" db="EMBL/GenBank/DDBJ databases">
        <title>Streptomyces venezuelae.</title>
        <authorList>
            <person name="Kim W."/>
            <person name="Lee N."/>
            <person name="Cho B.-K."/>
        </authorList>
    </citation>
    <scope>NUCLEOTIDE SEQUENCE [LARGE SCALE GENOMIC DNA]</scope>
    <source>
        <strain evidence="5 6">ATCC 14584</strain>
    </source>
</reference>
<dbReference type="GO" id="GO:0043041">
    <property type="term" value="P:amino acid activation for nonribosomal peptide biosynthetic process"/>
    <property type="evidence" value="ECO:0007669"/>
    <property type="project" value="TreeGrafter"/>
</dbReference>
<evidence type="ECO:0000313" key="6">
    <source>
        <dbReference type="Proteomes" id="UP000322927"/>
    </source>
</evidence>
<evidence type="ECO:0000256" key="1">
    <source>
        <dbReference type="ARBA" id="ARBA00022450"/>
    </source>
</evidence>
<dbReference type="GO" id="GO:0017000">
    <property type="term" value="P:antibiotic biosynthetic process"/>
    <property type="evidence" value="ECO:0007669"/>
    <property type="project" value="UniProtKB-ARBA"/>
</dbReference>
<dbReference type="Gene3D" id="3.30.300.30">
    <property type="match status" value="1"/>
</dbReference>
<dbReference type="InterPro" id="IPR020845">
    <property type="entry name" value="AMP-binding_CS"/>
</dbReference>
<name>A0A5P2BR36_STRVZ</name>
<dbReference type="InterPro" id="IPR042099">
    <property type="entry name" value="ANL_N_sf"/>
</dbReference>
<feature type="domain" description="Carrier" evidence="4">
    <location>
        <begin position="522"/>
        <end position="597"/>
    </location>
</feature>
<dbReference type="AlphaFoldDB" id="A0A5P2BR36"/>
<protein>
    <recommendedName>
        <fullName evidence="4">Carrier domain-containing protein</fullName>
    </recommendedName>
</protein>
<accession>A0A5P2BR36</accession>
<dbReference type="InterPro" id="IPR045851">
    <property type="entry name" value="AMP-bd_C_sf"/>
</dbReference>